<feature type="compositionally biased region" description="Low complexity" evidence="6">
    <location>
        <begin position="156"/>
        <end position="166"/>
    </location>
</feature>
<dbReference type="STRING" id="5643.A0A060S4V1"/>
<dbReference type="AlphaFoldDB" id="A0A060S4V1"/>
<feature type="compositionally biased region" description="Polar residues" evidence="6">
    <location>
        <begin position="1"/>
        <end position="12"/>
    </location>
</feature>
<dbReference type="Proteomes" id="UP000029665">
    <property type="component" value="Unassembled WGS sequence"/>
</dbReference>
<feature type="compositionally biased region" description="Pro residues" evidence="6">
    <location>
        <begin position="133"/>
        <end position="155"/>
    </location>
</feature>
<feature type="compositionally biased region" description="Polar residues" evidence="6">
    <location>
        <begin position="633"/>
        <end position="648"/>
    </location>
</feature>
<protein>
    <recommendedName>
        <fullName evidence="7">C2H2-type domain-containing protein</fullName>
    </recommendedName>
</protein>
<dbReference type="EMBL" id="CCBP010000044">
    <property type="protein sequence ID" value="CDO69477.1"/>
    <property type="molecule type" value="Genomic_DNA"/>
</dbReference>
<keyword evidence="4" id="KW-0862">Zinc</keyword>
<dbReference type="PANTHER" id="PTHR23226:SF240">
    <property type="entry name" value="GASTRULA ZINC FINGER PROTEIN XLCGF26.1-LIKE-RELATED"/>
    <property type="match status" value="1"/>
</dbReference>
<evidence type="ECO:0000259" key="7">
    <source>
        <dbReference type="PROSITE" id="PS50157"/>
    </source>
</evidence>
<feature type="compositionally biased region" description="Pro residues" evidence="6">
    <location>
        <begin position="88"/>
        <end position="104"/>
    </location>
</feature>
<dbReference type="GO" id="GO:0000978">
    <property type="term" value="F:RNA polymerase II cis-regulatory region sequence-specific DNA binding"/>
    <property type="evidence" value="ECO:0007669"/>
    <property type="project" value="TreeGrafter"/>
</dbReference>
<dbReference type="SUPFAM" id="SSF57667">
    <property type="entry name" value="beta-beta-alpha zinc fingers"/>
    <property type="match status" value="1"/>
</dbReference>
<evidence type="ECO:0000256" key="6">
    <source>
        <dbReference type="SAM" id="MobiDB-lite"/>
    </source>
</evidence>
<feature type="region of interest" description="Disordered" evidence="6">
    <location>
        <begin position="489"/>
        <end position="660"/>
    </location>
</feature>
<evidence type="ECO:0000313" key="8">
    <source>
        <dbReference type="EMBL" id="CDO69477.1"/>
    </source>
</evidence>
<feature type="region of interest" description="Disordered" evidence="6">
    <location>
        <begin position="1"/>
        <end position="60"/>
    </location>
</feature>
<dbReference type="SMART" id="SM00355">
    <property type="entry name" value="ZnF_C2H2"/>
    <property type="match status" value="2"/>
</dbReference>
<keyword evidence="1" id="KW-0479">Metal-binding</keyword>
<keyword evidence="2" id="KW-0677">Repeat</keyword>
<feature type="region of interest" description="Disordered" evidence="6">
    <location>
        <begin position="257"/>
        <end position="416"/>
    </location>
</feature>
<feature type="region of interest" description="Disordered" evidence="6">
    <location>
        <begin position="78"/>
        <end position="166"/>
    </location>
</feature>
<evidence type="ECO:0000256" key="3">
    <source>
        <dbReference type="ARBA" id="ARBA00022771"/>
    </source>
</evidence>
<evidence type="ECO:0000256" key="1">
    <source>
        <dbReference type="ARBA" id="ARBA00022723"/>
    </source>
</evidence>
<feature type="compositionally biased region" description="Low complexity" evidence="6">
    <location>
        <begin position="296"/>
        <end position="314"/>
    </location>
</feature>
<organism evidence="8 9">
    <name type="scientific">Pycnoporus cinnabarinus</name>
    <name type="common">Cinnabar-red polypore</name>
    <name type="synonym">Trametes cinnabarina</name>
    <dbReference type="NCBI Taxonomy" id="5643"/>
    <lineage>
        <taxon>Eukaryota</taxon>
        <taxon>Fungi</taxon>
        <taxon>Dikarya</taxon>
        <taxon>Basidiomycota</taxon>
        <taxon>Agaricomycotina</taxon>
        <taxon>Agaricomycetes</taxon>
        <taxon>Polyporales</taxon>
        <taxon>Polyporaceae</taxon>
        <taxon>Trametes</taxon>
    </lineage>
</organism>
<gene>
    <name evidence="8" type="ORF">BN946_scf184817.g37</name>
</gene>
<feature type="compositionally biased region" description="Low complexity" evidence="6">
    <location>
        <begin position="391"/>
        <end position="401"/>
    </location>
</feature>
<proteinExistence type="predicted"/>
<feature type="domain" description="C2H2-type" evidence="7">
    <location>
        <begin position="418"/>
        <end position="445"/>
    </location>
</feature>
<keyword evidence="9" id="KW-1185">Reference proteome</keyword>
<comment type="caution">
    <text evidence="8">The sequence shown here is derived from an EMBL/GenBank/DDBJ whole genome shotgun (WGS) entry which is preliminary data.</text>
</comment>
<reference evidence="8" key="1">
    <citation type="submission" date="2014-01" db="EMBL/GenBank/DDBJ databases">
        <title>The genome of the white-rot fungus Pycnoporus cinnabarinus: a basidiomycete model with a versatile arsenal for lignocellulosic biomass breakdown.</title>
        <authorList>
            <person name="Levasseur A."/>
            <person name="Lomascolo A."/>
            <person name="Ruiz-Duenas F.J."/>
            <person name="Uzan E."/>
            <person name="Piumi F."/>
            <person name="Kues U."/>
            <person name="Ram A.F.J."/>
            <person name="Murat C."/>
            <person name="Haon M."/>
            <person name="Benoit I."/>
            <person name="Arfi Y."/>
            <person name="Chevret D."/>
            <person name="Drula E."/>
            <person name="Kwon M.J."/>
            <person name="Gouret P."/>
            <person name="Lesage-Meessen L."/>
            <person name="Lombard V."/>
            <person name="Mariette J."/>
            <person name="Noirot C."/>
            <person name="Park J."/>
            <person name="Patyshakuliyeva A."/>
            <person name="Wieneger R.A.B."/>
            <person name="Wosten H.A.B."/>
            <person name="Martin F."/>
            <person name="Coutinho P.M."/>
            <person name="de Vries R."/>
            <person name="Martinez A.T."/>
            <person name="Klopp C."/>
            <person name="Pontarotti P."/>
            <person name="Henrissat B."/>
            <person name="Record E."/>
        </authorList>
    </citation>
    <scope>NUCLEOTIDE SEQUENCE [LARGE SCALE GENOMIC DNA]</scope>
    <source>
        <strain evidence="8">BRFM137</strain>
    </source>
</reference>
<dbReference type="PANTHER" id="PTHR23226">
    <property type="entry name" value="ZINC FINGER AND SCAN DOMAIN-CONTAINING"/>
    <property type="match status" value="1"/>
</dbReference>
<feature type="region of interest" description="Disordered" evidence="6">
    <location>
        <begin position="192"/>
        <end position="233"/>
    </location>
</feature>
<dbReference type="OMA" id="HCGIGFA"/>
<accession>A0A060S4V1</accession>
<dbReference type="PROSITE" id="PS50157">
    <property type="entry name" value="ZINC_FINGER_C2H2_2"/>
    <property type="match status" value="2"/>
</dbReference>
<feature type="domain" description="C2H2-type" evidence="7">
    <location>
        <begin position="446"/>
        <end position="475"/>
    </location>
</feature>
<feature type="compositionally biased region" description="Low complexity" evidence="6">
    <location>
        <begin position="619"/>
        <end position="632"/>
    </location>
</feature>
<feature type="compositionally biased region" description="Acidic residues" evidence="6">
    <location>
        <begin position="649"/>
        <end position="660"/>
    </location>
</feature>
<dbReference type="PROSITE" id="PS00028">
    <property type="entry name" value="ZINC_FINGER_C2H2_1"/>
    <property type="match status" value="2"/>
</dbReference>
<feature type="compositionally biased region" description="Low complexity" evidence="6">
    <location>
        <begin position="41"/>
        <end position="53"/>
    </location>
</feature>
<evidence type="ECO:0000256" key="2">
    <source>
        <dbReference type="ARBA" id="ARBA00022737"/>
    </source>
</evidence>
<dbReference type="GO" id="GO:0000981">
    <property type="term" value="F:DNA-binding transcription factor activity, RNA polymerase II-specific"/>
    <property type="evidence" value="ECO:0007669"/>
    <property type="project" value="TreeGrafter"/>
</dbReference>
<dbReference type="HOGENOM" id="CLU_415682_0_0_1"/>
<keyword evidence="3 5" id="KW-0863">Zinc-finger</keyword>
<dbReference type="GO" id="GO:0008270">
    <property type="term" value="F:zinc ion binding"/>
    <property type="evidence" value="ECO:0007669"/>
    <property type="project" value="UniProtKB-KW"/>
</dbReference>
<evidence type="ECO:0000256" key="4">
    <source>
        <dbReference type="ARBA" id="ARBA00022833"/>
    </source>
</evidence>
<dbReference type="Gene3D" id="3.30.160.60">
    <property type="entry name" value="Classic Zinc Finger"/>
    <property type="match status" value="2"/>
</dbReference>
<name>A0A060S4V1_PYCCI</name>
<dbReference type="InterPro" id="IPR013087">
    <property type="entry name" value="Znf_C2H2_type"/>
</dbReference>
<dbReference type="Pfam" id="PF00096">
    <property type="entry name" value="zf-C2H2"/>
    <property type="match status" value="2"/>
</dbReference>
<feature type="compositionally biased region" description="Low complexity" evidence="6">
    <location>
        <begin position="506"/>
        <end position="564"/>
    </location>
</feature>
<dbReference type="OrthoDB" id="6077919at2759"/>
<dbReference type="InterPro" id="IPR036236">
    <property type="entry name" value="Znf_C2H2_sf"/>
</dbReference>
<sequence>MPPTRSPSSLTRAASRDSSLEKSLPSLNELFPEDLFRGAFSHPHTPSSAPSTSQLLPLAMPRAVDGANQCHRLSVRVSDEPIHELSPELPPTLTPIPSQAPPRSPSDAHPVSPGGRRSPVTIAERSHPHPHPHPNPVPLPLPLPPRGHPLTPSPPSAAATPSSPSDCAAACCNPSGTFAQLHTHTHMRRTTSMYHSSETAPPPQTHSAAASMTAGRTAPAGPSAPAYSTQGQLPHATARSAIWNPADELVSVITNGGRAPFAQNPHPPHVSRRPHGPELERVHGAGTESVRPGLFAGSSTSAFTSTSTSTNSRAASHHQPSATNPGHASPSALGANSPLGLSTNGSCYPRAASGSMHPASSPTGRRGKGRHNEDPAQQSMNDNAQARDARTGSASASAADGPGRGKASPATDDSERRHCCTHCNKRFNRPSSLAIHVNTHTGAKPFTCAYPGCDRKFNVNSNMRRHYRNHLNARRRDAATRMVQQTYAVPPGPAVSSSAHPLETLSQQQRQRQHAQGRSSSIPESLSTSGSPSVSRSPSYSPSQSPMSSRSPSPLPSPVSAVTSPFPPTPRSLPSTSFRAASPEARLSQHTPQPYLQHHQSRSQPPVASAYTYLSAPKSQQQQHPHHLPSLSYSQATDAPSPPWSTSEYDPDETEAPCVP</sequence>
<evidence type="ECO:0000256" key="5">
    <source>
        <dbReference type="PROSITE-ProRule" id="PRU00042"/>
    </source>
</evidence>
<feature type="compositionally biased region" description="Polar residues" evidence="6">
    <location>
        <begin position="375"/>
        <end position="384"/>
    </location>
</feature>
<evidence type="ECO:0000313" key="9">
    <source>
        <dbReference type="Proteomes" id="UP000029665"/>
    </source>
</evidence>